<sequence>MGLADKMRQTILASRRNYSELLATTAELVIAREESLEAATKALIFLLSKAWTVEKMHHKFKKFDMARRHFSGIYGITAPSWKILVDRVNAIETTLIYFGYAYRR</sequence>
<name>A0ABT6F281_9SYNE</name>
<evidence type="ECO:0000313" key="2">
    <source>
        <dbReference type="Proteomes" id="UP001154265"/>
    </source>
</evidence>
<protein>
    <recommendedName>
        <fullName evidence="3">Transposase</fullName>
    </recommendedName>
</protein>
<dbReference type="Proteomes" id="UP001154265">
    <property type="component" value="Unassembled WGS sequence"/>
</dbReference>
<organism evidence="1 2">
    <name type="scientific">Candidatus Synechococcus calcipolaris G9</name>
    <dbReference type="NCBI Taxonomy" id="1497997"/>
    <lineage>
        <taxon>Bacteria</taxon>
        <taxon>Bacillati</taxon>
        <taxon>Cyanobacteriota</taxon>
        <taxon>Cyanophyceae</taxon>
        <taxon>Synechococcales</taxon>
        <taxon>Synechococcaceae</taxon>
        <taxon>Synechococcus</taxon>
    </lineage>
</organism>
<accession>A0ABT6F281</accession>
<proteinExistence type="predicted"/>
<reference evidence="1" key="2">
    <citation type="submission" date="2022-01" db="EMBL/GenBank/DDBJ databases">
        <authorList>
            <person name="Zivanovic Y."/>
            <person name="Moreira D."/>
            <person name="Lopez-Garcia P."/>
        </authorList>
    </citation>
    <scope>NUCLEOTIDE SEQUENCE</scope>
    <source>
        <strain evidence="1">G9</strain>
    </source>
</reference>
<gene>
    <name evidence="1" type="ORF">L3556_13520</name>
</gene>
<evidence type="ECO:0000313" key="1">
    <source>
        <dbReference type="EMBL" id="MDG2991943.1"/>
    </source>
</evidence>
<comment type="caution">
    <text evidence="1">The sequence shown here is derived from an EMBL/GenBank/DDBJ whole genome shotgun (WGS) entry which is preliminary data.</text>
</comment>
<evidence type="ECO:0008006" key="3">
    <source>
        <dbReference type="Google" id="ProtNLM"/>
    </source>
</evidence>
<dbReference type="EMBL" id="JAKKUT010000006">
    <property type="protein sequence ID" value="MDG2991943.1"/>
    <property type="molecule type" value="Genomic_DNA"/>
</dbReference>
<keyword evidence="2" id="KW-1185">Reference proteome</keyword>
<dbReference type="RefSeq" id="WP_277867873.1">
    <property type="nucleotide sequence ID" value="NZ_JAKKUT010000006.1"/>
</dbReference>
<reference evidence="1" key="1">
    <citation type="journal article" date="2022" name="Genome Biol. Evol.">
        <title>A New Gene Family Diagnostic for Intracellular Biomineralization of Amorphous Ca Carbonates by Cyanobacteria.</title>
        <authorList>
            <person name="Benzerara K."/>
            <person name="Duprat E."/>
            <person name="Bitard-Feildel T."/>
            <person name="Caumes G."/>
            <person name="Cassier-Chauvat C."/>
            <person name="Chauvat F."/>
            <person name="Dezi M."/>
            <person name="Diop S.I."/>
            <person name="Gaschignard G."/>
            <person name="Gorgen S."/>
            <person name="Gugger M."/>
            <person name="Lopez-Garcia P."/>
            <person name="Millet M."/>
            <person name="Skouri-Panet F."/>
            <person name="Moreira D."/>
            <person name="Callebaut I."/>
        </authorList>
    </citation>
    <scope>NUCLEOTIDE SEQUENCE</scope>
    <source>
        <strain evidence="1">G9</strain>
    </source>
</reference>